<accession>A0A7W6RBM4</accession>
<dbReference type="GO" id="GO:0008777">
    <property type="term" value="F:acetylornithine deacetylase activity"/>
    <property type="evidence" value="ECO:0007669"/>
    <property type="project" value="UniProtKB-EC"/>
</dbReference>
<dbReference type="InterPro" id="IPR010169">
    <property type="entry name" value="AcOrn-deacetyl"/>
</dbReference>
<keyword evidence="7 11" id="KW-0378">Hydrolase</keyword>
<evidence type="ECO:0000313" key="12">
    <source>
        <dbReference type="Proteomes" id="UP000554286"/>
    </source>
</evidence>
<evidence type="ECO:0000256" key="4">
    <source>
        <dbReference type="ARBA" id="ARBA00022571"/>
    </source>
</evidence>
<dbReference type="Pfam" id="PF07687">
    <property type="entry name" value="M20_dimer"/>
    <property type="match status" value="1"/>
</dbReference>
<evidence type="ECO:0000256" key="3">
    <source>
        <dbReference type="ARBA" id="ARBA00022490"/>
    </source>
</evidence>
<dbReference type="EMBL" id="JACIGK010000005">
    <property type="protein sequence ID" value="MBB4265377.1"/>
    <property type="molecule type" value="Genomic_DNA"/>
</dbReference>
<protein>
    <submittedName>
        <fullName evidence="11">Acetylornithine deacetylase</fullName>
        <ecNumber evidence="11">3.5.1.16</ecNumber>
    </submittedName>
</protein>
<dbReference type="PANTHER" id="PTHR43808">
    <property type="entry name" value="ACETYLORNITHINE DEACETYLASE"/>
    <property type="match status" value="1"/>
</dbReference>
<reference evidence="11 12" key="1">
    <citation type="submission" date="2020-08" db="EMBL/GenBank/DDBJ databases">
        <title>Genome sequencing of Purple Non-Sulfur Bacteria from various extreme environments.</title>
        <authorList>
            <person name="Mayer M."/>
        </authorList>
    </citation>
    <scope>NUCLEOTIDE SEQUENCE [LARGE SCALE GENOMIC DNA]</scope>
    <source>
        <strain evidence="11 12">JA131</strain>
    </source>
</reference>
<evidence type="ECO:0000313" key="11">
    <source>
        <dbReference type="EMBL" id="MBB4265377.1"/>
    </source>
</evidence>
<dbReference type="InterPro" id="IPR002933">
    <property type="entry name" value="Peptidase_M20"/>
</dbReference>
<dbReference type="SUPFAM" id="SSF55031">
    <property type="entry name" value="Bacterial exopeptidase dimerisation domain"/>
    <property type="match status" value="1"/>
</dbReference>
<dbReference type="InterPro" id="IPR001261">
    <property type="entry name" value="ArgE/DapE_CS"/>
</dbReference>
<keyword evidence="6" id="KW-0479">Metal-binding</keyword>
<dbReference type="InterPro" id="IPR050072">
    <property type="entry name" value="Peptidase_M20A"/>
</dbReference>
<organism evidence="11 12">
    <name type="scientific">Roseospira visakhapatnamensis</name>
    <dbReference type="NCBI Taxonomy" id="390880"/>
    <lineage>
        <taxon>Bacteria</taxon>
        <taxon>Pseudomonadati</taxon>
        <taxon>Pseudomonadota</taxon>
        <taxon>Alphaproteobacteria</taxon>
        <taxon>Rhodospirillales</taxon>
        <taxon>Rhodospirillaceae</taxon>
        <taxon>Roseospira</taxon>
    </lineage>
</organism>
<comment type="similarity">
    <text evidence="2">Belongs to the peptidase M20A family. ArgE subfamily.</text>
</comment>
<dbReference type="PANTHER" id="PTHR43808:SF31">
    <property type="entry name" value="N-ACETYL-L-CITRULLINE DEACETYLASE"/>
    <property type="match status" value="1"/>
</dbReference>
<dbReference type="CDD" id="cd03894">
    <property type="entry name" value="M20_ArgE"/>
    <property type="match status" value="1"/>
</dbReference>
<dbReference type="Proteomes" id="UP000554286">
    <property type="component" value="Unassembled WGS sequence"/>
</dbReference>
<dbReference type="Pfam" id="PF01546">
    <property type="entry name" value="Peptidase_M20"/>
    <property type="match status" value="1"/>
</dbReference>
<keyword evidence="3" id="KW-0963">Cytoplasm</keyword>
<evidence type="ECO:0000256" key="7">
    <source>
        <dbReference type="ARBA" id="ARBA00022801"/>
    </source>
</evidence>
<dbReference type="EC" id="3.5.1.16" evidence="11"/>
<comment type="cofactor">
    <cofactor evidence="1">
        <name>Zn(2+)</name>
        <dbReference type="ChEBI" id="CHEBI:29105"/>
    </cofactor>
</comment>
<dbReference type="AlphaFoldDB" id="A0A7W6RBM4"/>
<evidence type="ECO:0000256" key="6">
    <source>
        <dbReference type="ARBA" id="ARBA00022723"/>
    </source>
</evidence>
<dbReference type="InterPro" id="IPR036264">
    <property type="entry name" value="Bact_exopeptidase_dim_dom"/>
</dbReference>
<feature type="domain" description="Peptidase M20 dimerisation" evidence="10">
    <location>
        <begin position="186"/>
        <end position="293"/>
    </location>
</feature>
<dbReference type="SUPFAM" id="SSF53187">
    <property type="entry name" value="Zn-dependent exopeptidases"/>
    <property type="match status" value="1"/>
</dbReference>
<dbReference type="PROSITE" id="PS00759">
    <property type="entry name" value="ARGE_DAPE_CPG2_2"/>
    <property type="match status" value="1"/>
</dbReference>
<dbReference type="Gene3D" id="3.30.70.360">
    <property type="match status" value="1"/>
</dbReference>
<keyword evidence="8" id="KW-0862">Zinc</keyword>
<dbReference type="NCBIfam" id="TIGR01892">
    <property type="entry name" value="AcOrn-deacetyl"/>
    <property type="match status" value="1"/>
</dbReference>
<gene>
    <name evidence="11" type="ORF">GGD89_000995</name>
</gene>
<evidence type="ECO:0000256" key="1">
    <source>
        <dbReference type="ARBA" id="ARBA00001947"/>
    </source>
</evidence>
<name>A0A7W6RBM4_9PROT</name>
<evidence type="ECO:0000259" key="10">
    <source>
        <dbReference type="Pfam" id="PF07687"/>
    </source>
</evidence>
<dbReference type="GO" id="GO:0006526">
    <property type="term" value="P:L-arginine biosynthetic process"/>
    <property type="evidence" value="ECO:0007669"/>
    <property type="project" value="UniProtKB-KW"/>
</dbReference>
<dbReference type="Gene3D" id="3.40.630.10">
    <property type="entry name" value="Zn peptidases"/>
    <property type="match status" value="1"/>
</dbReference>
<sequence length="398" mass="42365">MPPHGPAPRPPESDARARGIAMIARLVGFDTTSRESNLGLIHFVRDHLAAHDIPSTLVPNADGTKANLFATIGPDAPGGVVLSGHTDVVPVDGQPWDTDPFILTERDGHLYGRGTADMKSFSAIALALLPEMLAADLKRPIHLALSYDEEVGCLGAPAMIRAMAETLPPVRAVIVGEPTEMRVVGAHKGIRAWRTSVTGREAHSSQPHRGINAVMVAGRLVAWLARQADDRADHPRADSLFDPPWSTISCGVIQGGTALNILARSCFFVWETRSMPEDDPGRLDAAFRAECARLEQTMRAQAPETGIETTLLAAAPALRLEPDSEADRLVRSITGDNTTSAVAFAAEAGQFQEAGFSTILCGPGSIDQAHQPNEFITVAQVEAGIAFLRGVIARQAAP</sequence>
<evidence type="ECO:0000256" key="2">
    <source>
        <dbReference type="ARBA" id="ARBA00005691"/>
    </source>
</evidence>
<evidence type="ECO:0000256" key="9">
    <source>
        <dbReference type="ARBA" id="ARBA00023285"/>
    </source>
</evidence>
<keyword evidence="4" id="KW-0055">Arginine biosynthesis</keyword>
<keyword evidence="12" id="KW-1185">Reference proteome</keyword>
<evidence type="ECO:0000256" key="5">
    <source>
        <dbReference type="ARBA" id="ARBA00022605"/>
    </source>
</evidence>
<dbReference type="NCBIfam" id="NF005710">
    <property type="entry name" value="PRK07522.1"/>
    <property type="match status" value="1"/>
</dbReference>
<keyword evidence="5" id="KW-0028">Amino-acid biosynthesis</keyword>
<dbReference type="RefSeq" id="WP_184042995.1">
    <property type="nucleotide sequence ID" value="NZ_JACIGK010000005.1"/>
</dbReference>
<evidence type="ECO:0000256" key="8">
    <source>
        <dbReference type="ARBA" id="ARBA00022833"/>
    </source>
</evidence>
<proteinExistence type="inferred from homology"/>
<dbReference type="GO" id="GO:0046872">
    <property type="term" value="F:metal ion binding"/>
    <property type="evidence" value="ECO:0007669"/>
    <property type="project" value="UniProtKB-KW"/>
</dbReference>
<comment type="caution">
    <text evidence="11">The sequence shown here is derived from an EMBL/GenBank/DDBJ whole genome shotgun (WGS) entry which is preliminary data.</text>
</comment>
<dbReference type="InterPro" id="IPR011650">
    <property type="entry name" value="Peptidase_M20_dimer"/>
</dbReference>
<keyword evidence="9" id="KW-0170">Cobalt</keyword>